<dbReference type="InterPro" id="IPR003594">
    <property type="entry name" value="HATPase_dom"/>
</dbReference>
<evidence type="ECO:0000259" key="2">
    <source>
        <dbReference type="Pfam" id="PF13581"/>
    </source>
</evidence>
<dbReference type="CDD" id="cd16936">
    <property type="entry name" value="HATPase_RsbW-like"/>
    <property type="match status" value="1"/>
</dbReference>
<keyword evidence="1" id="KW-0808">Transferase</keyword>
<keyword evidence="1" id="KW-0723">Serine/threonine-protein kinase</keyword>
<protein>
    <submittedName>
        <fullName evidence="3">ATP-binding protein</fullName>
    </submittedName>
</protein>
<name>A0A558BC34_9PSEU</name>
<dbReference type="Proteomes" id="UP000320011">
    <property type="component" value="Unassembled WGS sequence"/>
</dbReference>
<accession>A0A558BC34</accession>
<reference evidence="3 4" key="1">
    <citation type="submission" date="2019-07" db="EMBL/GenBank/DDBJ databases">
        <authorList>
            <person name="Duangmal K."/>
            <person name="Teo W.F.A."/>
        </authorList>
    </citation>
    <scope>NUCLEOTIDE SEQUENCE [LARGE SCALE GENOMIC DNA]</scope>
    <source>
        <strain evidence="3 4">TBRC 6029</strain>
    </source>
</reference>
<keyword evidence="1" id="KW-0418">Kinase</keyword>
<organism evidence="3 4">
    <name type="scientific">Amycolatopsis rhizosphaerae</name>
    <dbReference type="NCBI Taxonomy" id="2053003"/>
    <lineage>
        <taxon>Bacteria</taxon>
        <taxon>Bacillati</taxon>
        <taxon>Actinomycetota</taxon>
        <taxon>Actinomycetes</taxon>
        <taxon>Pseudonocardiales</taxon>
        <taxon>Pseudonocardiaceae</taxon>
        <taxon>Amycolatopsis</taxon>
    </lineage>
</organism>
<keyword evidence="3" id="KW-0067">ATP-binding</keyword>
<keyword evidence="4" id="KW-1185">Reference proteome</keyword>
<dbReference type="OrthoDB" id="4327509at2"/>
<dbReference type="SUPFAM" id="SSF55874">
    <property type="entry name" value="ATPase domain of HSP90 chaperone/DNA topoisomerase II/histidine kinase"/>
    <property type="match status" value="1"/>
</dbReference>
<dbReference type="Pfam" id="PF13581">
    <property type="entry name" value="HATPase_c_2"/>
    <property type="match status" value="1"/>
</dbReference>
<gene>
    <name evidence="3" type="ORF">FNH05_26795</name>
</gene>
<reference evidence="3 4" key="2">
    <citation type="submission" date="2019-08" db="EMBL/GenBank/DDBJ databases">
        <title>Amycolatopsis acidicola sp. nov., isolated from peat swamp forest soil.</title>
        <authorList>
            <person name="Srisuk N."/>
        </authorList>
    </citation>
    <scope>NUCLEOTIDE SEQUENCE [LARGE SCALE GENOMIC DNA]</scope>
    <source>
        <strain evidence="3 4">TBRC 6029</strain>
    </source>
</reference>
<dbReference type="GO" id="GO:0004674">
    <property type="term" value="F:protein serine/threonine kinase activity"/>
    <property type="evidence" value="ECO:0007669"/>
    <property type="project" value="UniProtKB-KW"/>
</dbReference>
<dbReference type="GO" id="GO:0005524">
    <property type="term" value="F:ATP binding"/>
    <property type="evidence" value="ECO:0007669"/>
    <property type="project" value="UniProtKB-KW"/>
</dbReference>
<evidence type="ECO:0000313" key="4">
    <source>
        <dbReference type="Proteomes" id="UP000320011"/>
    </source>
</evidence>
<comment type="caution">
    <text evidence="3">The sequence shown here is derived from an EMBL/GenBank/DDBJ whole genome shotgun (WGS) entry which is preliminary data.</text>
</comment>
<proteinExistence type="predicted"/>
<feature type="domain" description="Histidine kinase/HSP90-like ATPase" evidence="2">
    <location>
        <begin position="11"/>
        <end position="119"/>
    </location>
</feature>
<dbReference type="PANTHER" id="PTHR35526:SF3">
    <property type="entry name" value="ANTI-SIGMA-F FACTOR RSBW"/>
    <property type="match status" value="1"/>
</dbReference>
<dbReference type="InterPro" id="IPR050267">
    <property type="entry name" value="Anti-sigma-factor_SerPK"/>
</dbReference>
<dbReference type="Gene3D" id="3.30.565.10">
    <property type="entry name" value="Histidine kinase-like ATPase, C-terminal domain"/>
    <property type="match status" value="1"/>
</dbReference>
<sequence>MRTRAEITLARAPEAARHARRFVEGVCAVWRLGALTSDAETVASELVENTLQHTESRPHLRLELGLAGELTVSVSDDNPGHARIRKPDRRGGFGLRLVEKTAADWGCTTTGARGKTVWAKLIA</sequence>
<dbReference type="PANTHER" id="PTHR35526">
    <property type="entry name" value="ANTI-SIGMA-F FACTOR RSBW-RELATED"/>
    <property type="match status" value="1"/>
</dbReference>
<evidence type="ECO:0000313" key="3">
    <source>
        <dbReference type="EMBL" id="TVT34060.1"/>
    </source>
</evidence>
<dbReference type="InterPro" id="IPR036890">
    <property type="entry name" value="HATPase_C_sf"/>
</dbReference>
<keyword evidence="3" id="KW-0547">Nucleotide-binding</keyword>
<dbReference type="AlphaFoldDB" id="A0A558BC34"/>
<dbReference type="EMBL" id="VJWX01000346">
    <property type="protein sequence ID" value="TVT34060.1"/>
    <property type="molecule type" value="Genomic_DNA"/>
</dbReference>
<evidence type="ECO:0000256" key="1">
    <source>
        <dbReference type="ARBA" id="ARBA00022527"/>
    </source>
</evidence>
<dbReference type="RefSeq" id="WP_144591486.1">
    <property type="nucleotide sequence ID" value="NZ_VJWX01000346.1"/>
</dbReference>